<evidence type="ECO:0000256" key="3">
    <source>
        <dbReference type="ARBA" id="ARBA00012438"/>
    </source>
</evidence>
<keyword evidence="7 19" id="KW-0812">Transmembrane</keyword>
<comment type="subunit">
    <text evidence="14">At low DSF concentrations, interacts with RpfF.</text>
</comment>
<dbReference type="CDD" id="cd00130">
    <property type="entry name" value="PAS"/>
    <property type="match status" value="1"/>
</dbReference>
<evidence type="ECO:0000256" key="17">
    <source>
        <dbReference type="PROSITE-ProRule" id="PRU00169"/>
    </source>
</evidence>
<dbReference type="CDD" id="cd17546">
    <property type="entry name" value="REC_hyHK_CKI1_RcsC-like"/>
    <property type="match status" value="1"/>
</dbReference>
<evidence type="ECO:0000256" key="1">
    <source>
        <dbReference type="ARBA" id="ARBA00000085"/>
    </source>
</evidence>
<feature type="modified residue" description="4-aspartylphosphate" evidence="17">
    <location>
        <position position="941"/>
    </location>
</feature>
<dbReference type="Pfam" id="PF01627">
    <property type="entry name" value="Hpt"/>
    <property type="match status" value="1"/>
</dbReference>
<dbReference type="SMART" id="SM00387">
    <property type="entry name" value="HATPase_c"/>
    <property type="match status" value="1"/>
</dbReference>
<keyword evidence="4" id="KW-1003">Cell membrane</keyword>
<dbReference type="InterPro" id="IPR005467">
    <property type="entry name" value="His_kinase_dom"/>
</dbReference>
<dbReference type="GO" id="GO:0000155">
    <property type="term" value="F:phosphorelay sensor kinase activity"/>
    <property type="evidence" value="ECO:0007669"/>
    <property type="project" value="InterPro"/>
</dbReference>
<dbReference type="PROSITE" id="PS50110">
    <property type="entry name" value="RESPONSE_REGULATORY"/>
    <property type="match status" value="2"/>
</dbReference>
<keyword evidence="6" id="KW-0808">Transferase</keyword>
<dbReference type="Gene3D" id="2.10.70.100">
    <property type="match status" value="1"/>
</dbReference>
<feature type="domain" description="Histidine kinase" evidence="20">
    <location>
        <begin position="647"/>
        <end position="868"/>
    </location>
</feature>
<dbReference type="OrthoDB" id="9810730at2"/>
<dbReference type="SMART" id="SM00065">
    <property type="entry name" value="GAF"/>
    <property type="match status" value="1"/>
</dbReference>
<dbReference type="CDD" id="cd16922">
    <property type="entry name" value="HATPase_EvgS-ArcB-TorS-like"/>
    <property type="match status" value="1"/>
</dbReference>
<dbReference type="Pfam" id="PF13185">
    <property type="entry name" value="GAF_2"/>
    <property type="match status" value="1"/>
</dbReference>
<dbReference type="PANTHER" id="PTHR45339">
    <property type="entry name" value="HYBRID SIGNAL TRANSDUCTION HISTIDINE KINASE J"/>
    <property type="match status" value="1"/>
</dbReference>
<keyword evidence="5 17" id="KW-0597">Phosphoprotein</keyword>
<feature type="domain" description="Response regulatory" evidence="21">
    <location>
        <begin position="887"/>
        <end position="1008"/>
    </location>
</feature>
<evidence type="ECO:0000259" key="20">
    <source>
        <dbReference type="PROSITE" id="PS50109"/>
    </source>
</evidence>
<dbReference type="PANTHER" id="PTHR45339:SF1">
    <property type="entry name" value="HYBRID SIGNAL TRANSDUCTION HISTIDINE KINASE J"/>
    <property type="match status" value="1"/>
</dbReference>
<dbReference type="CDD" id="cd00082">
    <property type="entry name" value="HisKA"/>
    <property type="match status" value="1"/>
</dbReference>
<feature type="compositionally biased region" description="Pro residues" evidence="18">
    <location>
        <begin position="1167"/>
        <end position="1179"/>
    </location>
</feature>
<keyword evidence="11 19" id="KW-1133">Transmembrane helix</keyword>
<dbReference type="SUPFAM" id="SSF47384">
    <property type="entry name" value="Homodimeric domain of signal transducing histidine kinase"/>
    <property type="match status" value="1"/>
</dbReference>
<dbReference type="STRING" id="631362.Thi970DRAFT_01241"/>
<reference evidence="24 25" key="2">
    <citation type="submission" date="2011-11" db="EMBL/GenBank/DDBJ databases">
        <authorList>
            <consortium name="US DOE Joint Genome Institute"/>
            <person name="Lucas S."/>
            <person name="Han J."/>
            <person name="Lapidus A."/>
            <person name="Cheng J.-F."/>
            <person name="Goodwin L."/>
            <person name="Pitluck S."/>
            <person name="Peters L."/>
            <person name="Ovchinnikova G."/>
            <person name="Zhang X."/>
            <person name="Detter J.C."/>
            <person name="Han C."/>
            <person name="Tapia R."/>
            <person name="Land M."/>
            <person name="Hauser L."/>
            <person name="Kyrpides N."/>
            <person name="Ivanova N."/>
            <person name="Pagani I."/>
            <person name="Vogl K."/>
            <person name="Liu Z."/>
            <person name="Overmann J."/>
            <person name="Frigaard N.-U."/>
            <person name="Bryant D."/>
            <person name="Woyke T."/>
        </authorList>
    </citation>
    <scope>NUCLEOTIDE SEQUENCE [LARGE SCALE GENOMIC DNA]</scope>
    <source>
        <strain evidence="24 25">970</strain>
    </source>
</reference>
<evidence type="ECO:0000256" key="11">
    <source>
        <dbReference type="ARBA" id="ARBA00022989"/>
    </source>
</evidence>
<dbReference type="PRINTS" id="PR00344">
    <property type="entry name" value="BCTRLSENSOR"/>
</dbReference>
<evidence type="ECO:0000256" key="8">
    <source>
        <dbReference type="ARBA" id="ARBA00022741"/>
    </source>
</evidence>
<evidence type="ECO:0000256" key="2">
    <source>
        <dbReference type="ARBA" id="ARBA00004651"/>
    </source>
</evidence>
<accession>H8YYP3</accession>
<evidence type="ECO:0000256" key="13">
    <source>
        <dbReference type="ARBA" id="ARBA00023136"/>
    </source>
</evidence>
<keyword evidence="13 19" id="KW-0472">Membrane</keyword>
<dbReference type="Gene3D" id="3.30.450.40">
    <property type="match status" value="1"/>
</dbReference>
<dbReference type="SMART" id="SM00388">
    <property type="entry name" value="HisKA"/>
    <property type="match status" value="1"/>
</dbReference>
<dbReference type="HOGENOM" id="CLU_254483_0_0_6"/>
<dbReference type="EC" id="2.7.13.3" evidence="3"/>
<dbReference type="SUPFAM" id="SSF47226">
    <property type="entry name" value="Histidine-containing phosphotransfer domain, HPT domain"/>
    <property type="match status" value="1"/>
</dbReference>
<feature type="domain" description="HPt" evidence="23">
    <location>
        <begin position="1204"/>
        <end position="1302"/>
    </location>
</feature>
<dbReference type="Pfam" id="PF00512">
    <property type="entry name" value="HisKA"/>
    <property type="match status" value="1"/>
</dbReference>
<dbReference type="InterPro" id="IPR003594">
    <property type="entry name" value="HATPase_dom"/>
</dbReference>
<dbReference type="SMART" id="SM00073">
    <property type="entry name" value="HPT"/>
    <property type="match status" value="1"/>
</dbReference>
<dbReference type="InterPro" id="IPR035965">
    <property type="entry name" value="PAS-like_dom_sf"/>
</dbReference>
<evidence type="ECO:0000313" key="25">
    <source>
        <dbReference type="Proteomes" id="UP000002964"/>
    </source>
</evidence>
<keyword evidence="12" id="KW-0902">Two-component regulatory system</keyword>
<dbReference type="InterPro" id="IPR013655">
    <property type="entry name" value="PAS_fold_3"/>
</dbReference>
<dbReference type="InterPro" id="IPR029016">
    <property type="entry name" value="GAF-like_dom_sf"/>
</dbReference>
<dbReference type="Gene3D" id="1.10.287.130">
    <property type="match status" value="1"/>
</dbReference>
<dbReference type="Gene3D" id="3.40.50.2300">
    <property type="match status" value="2"/>
</dbReference>
<dbReference type="Proteomes" id="UP000002964">
    <property type="component" value="Unassembled WGS sequence"/>
</dbReference>
<dbReference type="InterPro" id="IPR003018">
    <property type="entry name" value="GAF"/>
</dbReference>
<feature type="transmembrane region" description="Helical" evidence="19">
    <location>
        <begin position="12"/>
        <end position="36"/>
    </location>
</feature>
<sequence length="1398" mass="152585">MHPDRRLKQRITRAFTGFVAGVMILATVAVALLLAYQASENVKENLRNWVEFDSHLLAQRLDYLLENTRRMAANPLVIDGMSDQDGRSTYLPQLVDNLGDTRHLHSLALVDFDGQAIFSTLDSPPVYAKSQALRQTLASGSVSAEIETQDGRIIFMVPIDYYDSTLGALIVEFDLRAIAQDVLVAEDSFAQRLLHNGNKTLYRLGFRQDTRYLIEAYELRDAELPEDMHSLGLVLELGTPIAGYLTRVLGVSFYVALFGALMVGIAVFFARRLGGSIAQPILTLCHRVAVADGSAERKCAPVGTHDELELLAQAFDARTAELAAIQANLEERVRLRAGQLQRAQEIAHTGSWQWEIEDDVLEWSDETFRIFGFEPQAFQPTREAFFDILYPADQDLVRQAITRTRETGEDYDIQYRFCRPGNTVGYVRDHGVLECDARGRPRRMIGTLQNITEQVLAGQSRDLSRAVLERIASGVQLRDVLDSVVELVEVLVPGSLGSILLIDREHGCLRHGAAPHLPEDYNALIDGLTYGVGVGSCGTVAATGQCMLVEDVATHPYWAAFRDATAAAGLRACWSIPVRNSEGTLLATLAVYRREPGLPDERELDQMRVAANLVAIVLMREQREAELMLAKEQAETANQSKSAFLANMSHEIRTPMNAIMGFSHLCMQTQLSEKQYGYLEKIHTASQSLLGLINDILDVSKVEAGRLELERIPFELDEVIERVASIIAIRAEQKGLEFLIDTDLEIPPHLIGDPLRLGQVLLNLLSNAVKFTERGEVSLRIALQGREHDTAELTFEVQDSGIGMSEADAARLFRPFTQADSSTTRKYGGSGLGLVISKRLVEMMGGALRFRSQPGEGSVFYFSAELGLPDQPSARSFAPPQDLRDLRVLVVNDHRRVLEVLTNYLQSFNFRVTAIATGAEVTETVLAAARAGDPFELLVVDTRLPEWDGLDCARRLRAHPELGGTLKILLVSSSGRLERLQPQRDLVDGLLAKPFQASGLFNAIMGIFDHLELIPGQRPWSVDDGASRAQVQGARLLLVEDNPINQQVACELLAGAGIGVMVAENGQQALEILRRETFDGVLMDMQMPVMDGVTATRAIRAQTALQRLPVIAMTANAMASDIERCREAGMNDHIAKPIDPDVLFQVLAQWVKPGLAPAQSGSESAPLPAPPPPAMVAPPSLPSLPMPDLPGVEVESAVRRLGGNLNLYYEILEKFLANQHNAVDAIRAALDAVDTEQARRLAHTLKGLSGTLGAAELAEQAAALELGLREQSERARIEAMLASVAAKLGDLTQAAVTALASRPAPDAASAPASAASPGGSIERLQPLLDKACGELEESDAAVDQTMQEILRIAALPAPVAKQLAAAAKAIAQYDYEVALDILRQVAVLLNDPNGLDTP</sequence>
<evidence type="ECO:0000256" key="5">
    <source>
        <dbReference type="ARBA" id="ARBA00022553"/>
    </source>
</evidence>
<evidence type="ECO:0000256" key="16">
    <source>
        <dbReference type="PROSITE-ProRule" id="PRU00110"/>
    </source>
</evidence>
<keyword evidence="10" id="KW-0067">ATP-binding</keyword>
<dbReference type="RefSeq" id="WP_009147652.1">
    <property type="nucleotide sequence ID" value="NZ_CP121471.1"/>
</dbReference>
<evidence type="ECO:0000313" key="24">
    <source>
        <dbReference type="EMBL" id="EIC23569.1"/>
    </source>
</evidence>
<dbReference type="FunFam" id="1.10.287.130:FF:000002">
    <property type="entry name" value="Two-component osmosensing histidine kinase"/>
    <property type="match status" value="1"/>
</dbReference>
<dbReference type="PROSITE" id="PS50112">
    <property type="entry name" value="PAS"/>
    <property type="match status" value="1"/>
</dbReference>
<evidence type="ECO:0000259" key="23">
    <source>
        <dbReference type="PROSITE" id="PS50894"/>
    </source>
</evidence>
<gene>
    <name evidence="24" type="ORF">Thi970DRAFT_01241</name>
</gene>
<dbReference type="InterPro" id="IPR036097">
    <property type="entry name" value="HisK_dim/P_sf"/>
</dbReference>
<dbReference type="SUPFAM" id="SSF55781">
    <property type="entry name" value="GAF domain-like"/>
    <property type="match status" value="1"/>
</dbReference>
<dbReference type="InterPro" id="IPR000014">
    <property type="entry name" value="PAS"/>
</dbReference>
<dbReference type="SUPFAM" id="SSF55785">
    <property type="entry name" value="PYP-like sensor domain (PAS domain)"/>
    <property type="match status" value="1"/>
</dbReference>
<evidence type="ECO:0000256" key="12">
    <source>
        <dbReference type="ARBA" id="ARBA00023012"/>
    </source>
</evidence>
<keyword evidence="25" id="KW-1185">Reference proteome</keyword>
<dbReference type="Pfam" id="PF08447">
    <property type="entry name" value="PAS_3"/>
    <property type="match status" value="1"/>
</dbReference>
<reference evidence="25" key="1">
    <citation type="submission" date="2011-06" db="EMBL/GenBank/DDBJ databases">
        <authorList>
            <consortium name="US DOE Joint Genome Institute (JGI-PGF)"/>
            <person name="Lucas S."/>
            <person name="Han J."/>
            <person name="Lapidus A."/>
            <person name="Cheng J.-F."/>
            <person name="Goodwin L."/>
            <person name="Pitluck S."/>
            <person name="Peters L."/>
            <person name="Land M.L."/>
            <person name="Hauser L."/>
            <person name="Vogl K."/>
            <person name="Liu Z."/>
            <person name="Overmann J."/>
            <person name="Frigaard N.-U."/>
            <person name="Bryant D.A."/>
            <person name="Woyke T.J."/>
        </authorList>
    </citation>
    <scope>NUCLEOTIDE SEQUENCE [LARGE SCALE GENOMIC DNA]</scope>
    <source>
        <strain evidence="25">970</strain>
    </source>
</reference>
<dbReference type="SMART" id="SM00091">
    <property type="entry name" value="PAS"/>
    <property type="match status" value="1"/>
</dbReference>
<evidence type="ECO:0000256" key="9">
    <source>
        <dbReference type="ARBA" id="ARBA00022777"/>
    </source>
</evidence>
<evidence type="ECO:0000259" key="21">
    <source>
        <dbReference type="PROSITE" id="PS50110"/>
    </source>
</evidence>
<dbReference type="FunFam" id="3.30.565.10:FF:000010">
    <property type="entry name" value="Sensor histidine kinase RcsC"/>
    <property type="match status" value="1"/>
</dbReference>
<dbReference type="eggNOG" id="COG0642">
    <property type="taxonomic scope" value="Bacteria"/>
</dbReference>
<dbReference type="PROSITE" id="PS50109">
    <property type="entry name" value="HIS_KIN"/>
    <property type="match status" value="1"/>
</dbReference>
<proteinExistence type="predicted"/>
<evidence type="ECO:0000256" key="10">
    <source>
        <dbReference type="ARBA" id="ARBA00022840"/>
    </source>
</evidence>
<dbReference type="Pfam" id="PF02518">
    <property type="entry name" value="HATPase_c"/>
    <property type="match status" value="1"/>
</dbReference>
<dbReference type="GO" id="GO:0005886">
    <property type="term" value="C:plasma membrane"/>
    <property type="evidence" value="ECO:0007669"/>
    <property type="project" value="UniProtKB-SubCell"/>
</dbReference>
<evidence type="ECO:0000259" key="22">
    <source>
        <dbReference type="PROSITE" id="PS50112"/>
    </source>
</evidence>
<dbReference type="SUPFAM" id="SSF55874">
    <property type="entry name" value="ATPase domain of HSP90 chaperone/DNA topoisomerase II/histidine kinase"/>
    <property type="match status" value="1"/>
</dbReference>
<dbReference type="EMBL" id="JH603168">
    <property type="protein sequence ID" value="EIC23569.1"/>
    <property type="molecule type" value="Genomic_DNA"/>
</dbReference>
<dbReference type="eggNOG" id="COG5002">
    <property type="taxonomic scope" value="Bacteria"/>
</dbReference>
<evidence type="ECO:0000256" key="19">
    <source>
        <dbReference type="SAM" id="Phobius"/>
    </source>
</evidence>
<keyword evidence="8" id="KW-0547">Nucleotide-binding</keyword>
<dbReference type="InterPro" id="IPR001789">
    <property type="entry name" value="Sig_transdc_resp-reg_receiver"/>
</dbReference>
<dbReference type="InterPro" id="IPR036890">
    <property type="entry name" value="HATPase_C_sf"/>
</dbReference>
<dbReference type="SUPFAM" id="SSF52172">
    <property type="entry name" value="CheY-like"/>
    <property type="match status" value="2"/>
</dbReference>
<dbReference type="InterPro" id="IPR036641">
    <property type="entry name" value="HPT_dom_sf"/>
</dbReference>
<comment type="catalytic activity">
    <reaction evidence="1">
        <text>ATP + protein L-histidine = ADP + protein N-phospho-L-histidine.</text>
        <dbReference type="EC" id="2.7.13.3"/>
    </reaction>
</comment>
<dbReference type="GO" id="GO:0005524">
    <property type="term" value="F:ATP binding"/>
    <property type="evidence" value="ECO:0007669"/>
    <property type="project" value="UniProtKB-KW"/>
</dbReference>
<dbReference type="InterPro" id="IPR011006">
    <property type="entry name" value="CheY-like_superfamily"/>
</dbReference>
<comment type="subcellular location">
    <subcellularLocation>
        <location evidence="2">Cell membrane</location>
        <topology evidence="2">Multi-pass membrane protein</topology>
    </subcellularLocation>
</comment>
<evidence type="ECO:0000256" key="6">
    <source>
        <dbReference type="ARBA" id="ARBA00022679"/>
    </source>
</evidence>
<dbReference type="InterPro" id="IPR008207">
    <property type="entry name" value="Sig_transdc_His_kin_Hpt_dom"/>
</dbReference>
<feature type="transmembrane region" description="Helical" evidence="19">
    <location>
        <begin position="251"/>
        <end position="270"/>
    </location>
</feature>
<name>H8YYP3_9GAMM</name>
<organism evidence="24 25">
    <name type="scientific">Thiorhodovibrio frisius</name>
    <dbReference type="NCBI Taxonomy" id="631362"/>
    <lineage>
        <taxon>Bacteria</taxon>
        <taxon>Pseudomonadati</taxon>
        <taxon>Pseudomonadota</taxon>
        <taxon>Gammaproteobacteria</taxon>
        <taxon>Chromatiales</taxon>
        <taxon>Chromatiaceae</taxon>
        <taxon>Thiorhodovibrio</taxon>
    </lineage>
</organism>
<keyword evidence="9 24" id="KW-0418">Kinase</keyword>
<feature type="domain" description="PAS" evidence="22">
    <location>
        <begin position="336"/>
        <end position="408"/>
    </location>
</feature>
<feature type="modified residue" description="4-aspartylphosphate" evidence="17">
    <location>
        <position position="1084"/>
    </location>
</feature>
<evidence type="ECO:0000256" key="18">
    <source>
        <dbReference type="SAM" id="MobiDB-lite"/>
    </source>
</evidence>
<evidence type="ECO:0000256" key="15">
    <source>
        <dbReference type="ARBA" id="ARBA00068150"/>
    </source>
</evidence>
<evidence type="ECO:0000256" key="4">
    <source>
        <dbReference type="ARBA" id="ARBA00022475"/>
    </source>
</evidence>
<dbReference type="Gene3D" id="3.30.450.20">
    <property type="entry name" value="PAS domain"/>
    <property type="match status" value="1"/>
</dbReference>
<dbReference type="Gene3D" id="3.30.565.10">
    <property type="entry name" value="Histidine kinase-like ATPase, C-terminal domain"/>
    <property type="match status" value="1"/>
</dbReference>
<protein>
    <recommendedName>
        <fullName evidence="15">Sensory/regulatory protein RpfC</fullName>
        <ecNumber evidence="3">2.7.13.3</ecNumber>
    </recommendedName>
</protein>
<evidence type="ECO:0000256" key="14">
    <source>
        <dbReference type="ARBA" id="ARBA00064003"/>
    </source>
</evidence>
<dbReference type="Pfam" id="PF00072">
    <property type="entry name" value="Response_reg"/>
    <property type="match status" value="2"/>
</dbReference>
<dbReference type="eggNOG" id="COG2205">
    <property type="taxonomic scope" value="Bacteria"/>
</dbReference>
<dbReference type="SMART" id="SM00086">
    <property type="entry name" value="PAC"/>
    <property type="match status" value="1"/>
</dbReference>
<dbReference type="InterPro" id="IPR003661">
    <property type="entry name" value="HisK_dim/P_dom"/>
</dbReference>
<dbReference type="Gene3D" id="1.20.120.160">
    <property type="entry name" value="HPT domain"/>
    <property type="match status" value="1"/>
</dbReference>
<dbReference type="InterPro" id="IPR001610">
    <property type="entry name" value="PAC"/>
</dbReference>
<feature type="domain" description="Response regulatory" evidence="21">
    <location>
        <begin position="1035"/>
        <end position="1151"/>
    </location>
</feature>
<evidence type="ECO:0000256" key="7">
    <source>
        <dbReference type="ARBA" id="ARBA00022692"/>
    </source>
</evidence>
<dbReference type="PROSITE" id="PS50894">
    <property type="entry name" value="HPT"/>
    <property type="match status" value="1"/>
</dbReference>
<feature type="region of interest" description="Disordered" evidence="18">
    <location>
        <begin position="1157"/>
        <end position="1179"/>
    </location>
</feature>
<dbReference type="InterPro" id="IPR004358">
    <property type="entry name" value="Sig_transdc_His_kin-like_C"/>
</dbReference>
<dbReference type="SMART" id="SM00448">
    <property type="entry name" value="REC"/>
    <property type="match status" value="2"/>
</dbReference>
<feature type="modified residue" description="Phosphohistidine" evidence="16">
    <location>
        <position position="1243"/>
    </location>
</feature>